<evidence type="ECO:0000313" key="3">
    <source>
        <dbReference type="Proteomes" id="UP001237642"/>
    </source>
</evidence>
<evidence type="ECO:0000313" key="2">
    <source>
        <dbReference type="EMBL" id="KAK1372035.1"/>
    </source>
</evidence>
<organism evidence="2 3">
    <name type="scientific">Heracleum sosnowskyi</name>
    <dbReference type="NCBI Taxonomy" id="360622"/>
    <lineage>
        <taxon>Eukaryota</taxon>
        <taxon>Viridiplantae</taxon>
        <taxon>Streptophyta</taxon>
        <taxon>Embryophyta</taxon>
        <taxon>Tracheophyta</taxon>
        <taxon>Spermatophyta</taxon>
        <taxon>Magnoliopsida</taxon>
        <taxon>eudicotyledons</taxon>
        <taxon>Gunneridae</taxon>
        <taxon>Pentapetalae</taxon>
        <taxon>asterids</taxon>
        <taxon>campanulids</taxon>
        <taxon>Apiales</taxon>
        <taxon>Apiaceae</taxon>
        <taxon>Apioideae</taxon>
        <taxon>apioid superclade</taxon>
        <taxon>Tordylieae</taxon>
        <taxon>Tordyliinae</taxon>
        <taxon>Heracleum</taxon>
    </lineage>
</organism>
<protein>
    <recommendedName>
        <fullName evidence="1">DUF4378 domain-containing protein</fullName>
    </recommendedName>
</protein>
<sequence>MSLHGTRTSEDEEMPFFSGIFLLKTMLKEKPGKARSGTYFDFPSLVLLYRDHLQWKQLEEKRPRNGSSLHRSMETRSEIVGKFKNKTVASVSELMKIAADTEESYERRKIDVLLTLLYAFIAPPTSILFKTTFDDQVLFDVFGKFKNKTVASVSELMKIAADTDESYERRKIDVLLTLLYAFIAPPTASMKLSRLKKFWKALGICLEDPPTTSGISKDVGAPNTLERLVELVCDIIFIRLLFSNSVRLRAIASASSLLGIPTYLSSFKFLWTHQVKFSNEASPSHSFSVETKSGLVHTKAESSATKPCPSRNPFENQEQPRLFSVLETPFQEEDHMELEFSDNFSLHQMGLIYLRILTLLSAADLGNELQSDTFLARFFSLESPLDPLLRDTYLGLKDKEILHEAKRMQNLVFDCVNAALGELAVYESDQWKSRPCDRVHDQRLIFDHEVHFLGSDTLPPIGLGLEMLCSLDCSSSGPELYSIVIKEVWFSFISHAITASASSISYVAWHHYGIGILNLSSMSGSSYCALEDLIALSNNTASLNELMIFAGSSGPTISIRYRTKSTFPSKKQRLIARQWSLNLYCLYTTSIKCLSLLHAASVPTKDSSASVIHLKLLCSKLSKNFNETIDDDKLKEFDVRAGFGYQQELVPGMRAGPTGSGEAKACRLVEGVEQVMHNKLSNLFTCACYV</sequence>
<evidence type="ECO:0000259" key="1">
    <source>
        <dbReference type="Pfam" id="PF14309"/>
    </source>
</evidence>
<dbReference type="EMBL" id="JAUIZM010000008">
    <property type="protein sequence ID" value="KAK1372035.1"/>
    <property type="molecule type" value="Genomic_DNA"/>
</dbReference>
<dbReference type="PANTHER" id="PTHR46634:SF3">
    <property type="entry name" value="M REDUCTASE II SUBUNIT GAMMA, PUTATIVE (DUF3741)-RELATED"/>
    <property type="match status" value="1"/>
</dbReference>
<name>A0AAD8HRI5_9APIA</name>
<dbReference type="Pfam" id="PF14309">
    <property type="entry name" value="DUF4378"/>
    <property type="match status" value="1"/>
</dbReference>
<feature type="domain" description="DUF4378" evidence="1">
    <location>
        <begin position="357"/>
        <end position="437"/>
    </location>
</feature>
<gene>
    <name evidence="2" type="ORF">POM88_038127</name>
</gene>
<proteinExistence type="predicted"/>
<reference evidence="2" key="1">
    <citation type="submission" date="2023-02" db="EMBL/GenBank/DDBJ databases">
        <title>Genome of toxic invasive species Heracleum sosnowskyi carries increased number of genes despite the absence of recent whole-genome duplications.</title>
        <authorList>
            <person name="Schelkunov M."/>
            <person name="Shtratnikova V."/>
            <person name="Makarenko M."/>
            <person name="Klepikova A."/>
            <person name="Omelchenko D."/>
            <person name="Novikova G."/>
            <person name="Obukhova E."/>
            <person name="Bogdanov V."/>
            <person name="Penin A."/>
            <person name="Logacheva M."/>
        </authorList>
    </citation>
    <scope>NUCLEOTIDE SEQUENCE</scope>
    <source>
        <strain evidence="2">Hsosn_3</strain>
        <tissue evidence="2">Leaf</tissue>
    </source>
</reference>
<comment type="caution">
    <text evidence="2">The sequence shown here is derived from an EMBL/GenBank/DDBJ whole genome shotgun (WGS) entry which is preliminary data.</text>
</comment>
<accession>A0AAD8HRI5</accession>
<keyword evidence="3" id="KW-1185">Reference proteome</keyword>
<dbReference type="Proteomes" id="UP001237642">
    <property type="component" value="Unassembled WGS sequence"/>
</dbReference>
<dbReference type="PANTHER" id="PTHR46634">
    <property type="entry name" value="M REDUCTASE II SUBUNIT GAMMA, PUTATIVE (DUF3741)-RELATED"/>
    <property type="match status" value="1"/>
</dbReference>
<reference evidence="2" key="2">
    <citation type="submission" date="2023-05" db="EMBL/GenBank/DDBJ databases">
        <authorList>
            <person name="Schelkunov M.I."/>
        </authorList>
    </citation>
    <scope>NUCLEOTIDE SEQUENCE</scope>
    <source>
        <strain evidence="2">Hsosn_3</strain>
        <tissue evidence="2">Leaf</tissue>
    </source>
</reference>
<dbReference type="InterPro" id="IPR025486">
    <property type="entry name" value="DUF4378"/>
</dbReference>
<dbReference type="AlphaFoldDB" id="A0AAD8HRI5"/>